<protein>
    <recommendedName>
        <fullName evidence="4">Prepilin-type N-terminal cleavage/methylation domain-containing protein</fullName>
    </recommendedName>
</protein>
<dbReference type="NCBIfam" id="TIGR02532">
    <property type="entry name" value="IV_pilin_GFxxxE"/>
    <property type="match status" value="1"/>
</dbReference>
<proteinExistence type="predicted"/>
<evidence type="ECO:0000313" key="2">
    <source>
        <dbReference type="EMBL" id="ABK98437.1"/>
    </source>
</evidence>
<dbReference type="SUPFAM" id="SSF54523">
    <property type="entry name" value="Pili subunits"/>
    <property type="match status" value="1"/>
</dbReference>
<keyword evidence="3" id="KW-1185">Reference proteome</keyword>
<keyword evidence="1" id="KW-1133">Transmembrane helix</keyword>
<dbReference type="Gene3D" id="3.30.700.10">
    <property type="entry name" value="Glycoprotein, Type 4 Pilin"/>
    <property type="match status" value="1"/>
</dbReference>
<name>A1AM67_PELPD</name>
<dbReference type="EMBL" id="CP000482">
    <property type="protein sequence ID" value="ABK98437.1"/>
    <property type="molecule type" value="Genomic_DNA"/>
</dbReference>
<reference evidence="2 3" key="1">
    <citation type="submission" date="2006-10" db="EMBL/GenBank/DDBJ databases">
        <title>Complete sequence of chromosome of Pelobacter propionicus DSM 2379.</title>
        <authorList>
            <consortium name="US DOE Joint Genome Institute"/>
            <person name="Copeland A."/>
            <person name="Lucas S."/>
            <person name="Lapidus A."/>
            <person name="Barry K."/>
            <person name="Detter J.C."/>
            <person name="Glavina del Rio T."/>
            <person name="Hammon N."/>
            <person name="Israni S."/>
            <person name="Dalin E."/>
            <person name="Tice H."/>
            <person name="Pitluck S."/>
            <person name="Saunders E."/>
            <person name="Brettin T."/>
            <person name="Bruce D."/>
            <person name="Han C."/>
            <person name="Tapia R."/>
            <person name="Schmutz J."/>
            <person name="Larimer F."/>
            <person name="Land M."/>
            <person name="Hauser L."/>
            <person name="Kyrpides N."/>
            <person name="Kim E."/>
            <person name="Lovley D."/>
            <person name="Richardson P."/>
        </authorList>
    </citation>
    <scope>NUCLEOTIDE SEQUENCE [LARGE SCALE GENOMIC DNA]</scope>
    <source>
        <strain evidence="3">DSM 2379 / NBRC 103807 / OttBd1</strain>
    </source>
</reference>
<evidence type="ECO:0000313" key="3">
    <source>
        <dbReference type="Proteomes" id="UP000006732"/>
    </source>
</evidence>
<feature type="transmembrane region" description="Helical" evidence="1">
    <location>
        <begin position="26"/>
        <end position="49"/>
    </location>
</feature>
<dbReference type="PROSITE" id="PS00409">
    <property type="entry name" value="PROKAR_NTER_METHYL"/>
    <property type="match status" value="1"/>
</dbReference>
<dbReference type="eggNOG" id="COG2165">
    <property type="taxonomic scope" value="Bacteria"/>
</dbReference>
<gene>
    <name evidence="2" type="ordered locus">Ppro_0807</name>
</gene>
<accession>A1AM67</accession>
<evidence type="ECO:0000256" key="1">
    <source>
        <dbReference type="SAM" id="Phobius"/>
    </source>
</evidence>
<dbReference type="Proteomes" id="UP000006732">
    <property type="component" value="Chromosome"/>
</dbReference>
<dbReference type="STRING" id="338966.Ppro_0807"/>
<dbReference type="KEGG" id="ppd:Ppro_0807"/>
<keyword evidence="1" id="KW-0812">Transmembrane</keyword>
<dbReference type="InterPro" id="IPR045584">
    <property type="entry name" value="Pilin-like"/>
</dbReference>
<keyword evidence="1" id="KW-0472">Membrane</keyword>
<organism evidence="2 3">
    <name type="scientific">Pelobacter propionicus (strain DSM 2379 / NBRC 103807 / OttBd1)</name>
    <dbReference type="NCBI Taxonomy" id="338966"/>
    <lineage>
        <taxon>Bacteria</taxon>
        <taxon>Pseudomonadati</taxon>
        <taxon>Thermodesulfobacteriota</taxon>
        <taxon>Desulfuromonadia</taxon>
        <taxon>Desulfuromonadales</taxon>
        <taxon>Desulfuromonadaceae</taxon>
        <taxon>Pelobacter</taxon>
    </lineage>
</organism>
<dbReference type="AlphaFoldDB" id="A1AM67"/>
<dbReference type="Pfam" id="PF07963">
    <property type="entry name" value="N_methyl"/>
    <property type="match status" value="1"/>
</dbReference>
<dbReference type="InterPro" id="IPR012902">
    <property type="entry name" value="N_methyl_site"/>
</dbReference>
<dbReference type="RefSeq" id="WP_011734749.1">
    <property type="nucleotide sequence ID" value="NC_008609.1"/>
</dbReference>
<dbReference type="OrthoDB" id="9179742at2"/>
<sequence length="328" mass="34593">MSINFFNRKEIKCLQKLRKKLNQRGFTLLELLVVVAILAAIAGTATIALKDTDARASAAAHVTMMDELNKGISTYRVLQRNTLPNRLDSLMMYGGTGHVTVGAAAPLSILGFTAADTGTYTNEDAATLPIPAGVQTIMSDAGITELRYVNDVAANNPDGDGNCGDIKALVENRGNNVVAGNIFLSASANGCGVAQALDGTATPMGMFWVGGQERLTGQPFTVETGTPVEFDGTNLATANSPAYLLTGIGPSSTLFDANTLGGMTTVPVYRHVKPNEYNRFVAVWNVGDFDGAGAITAKDQIELVAIVDGALDTKEEELGEWDGTRNTI</sequence>
<evidence type="ECO:0008006" key="4">
    <source>
        <dbReference type="Google" id="ProtNLM"/>
    </source>
</evidence>
<dbReference type="HOGENOM" id="CLU_826212_0_0_7"/>